<keyword evidence="2 5" id="KW-0812">Transmembrane</keyword>
<dbReference type="OrthoDB" id="5240734at2"/>
<feature type="transmembrane region" description="Helical" evidence="5">
    <location>
        <begin position="225"/>
        <end position="245"/>
    </location>
</feature>
<dbReference type="AlphaFoldDB" id="A0A2G4EZ75"/>
<feature type="transmembrane region" description="Helical" evidence="5">
    <location>
        <begin position="336"/>
        <end position="357"/>
    </location>
</feature>
<gene>
    <name evidence="6" type="ORF">CP500_015850</name>
</gene>
<evidence type="ECO:0000256" key="5">
    <source>
        <dbReference type="SAM" id="Phobius"/>
    </source>
</evidence>
<feature type="transmembrane region" description="Helical" evidence="5">
    <location>
        <begin position="99"/>
        <end position="119"/>
    </location>
</feature>
<proteinExistence type="predicted"/>
<comment type="caution">
    <text evidence="6">The sequence shown here is derived from an EMBL/GenBank/DDBJ whole genome shotgun (WGS) entry which is preliminary data.</text>
</comment>
<accession>A0A2G4EZ75</accession>
<dbReference type="InterPro" id="IPR052556">
    <property type="entry name" value="PolySynth_Transporter"/>
</dbReference>
<feature type="transmembrane region" description="Helical" evidence="5">
    <location>
        <begin position="56"/>
        <end position="79"/>
    </location>
</feature>
<dbReference type="RefSeq" id="WP_096832095.1">
    <property type="nucleotide sequence ID" value="NZ_NXIB02000097.1"/>
</dbReference>
<feature type="transmembrane region" description="Helical" evidence="5">
    <location>
        <begin position="397"/>
        <end position="418"/>
    </location>
</feature>
<evidence type="ECO:0000256" key="1">
    <source>
        <dbReference type="ARBA" id="ARBA00004141"/>
    </source>
</evidence>
<feature type="transmembrane region" description="Helical" evidence="5">
    <location>
        <begin position="157"/>
        <end position="177"/>
    </location>
</feature>
<dbReference type="GO" id="GO:0016020">
    <property type="term" value="C:membrane"/>
    <property type="evidence" value="ECO:0007669"/>
    <property type="project" value="UniProtKB-SubCell"/>
</dbReference>
<evidence type="ECO:0000313" key="7">
    <source>
        <dbReference type="Proteomes" id="UP000226442"/>
    </source>
</evidence>
<dbReference type="Proteomes" id="UP000226442">
    <property type="component" value="Unassembled WGS sequence"/>
</dbReference>
<dbReference type="Pfam" id="PF01943">
    <property type="entry name" value="Polysacc_synt"/>
    <property type="match status" value="1"/>
</dbReference>
<reference evidence="6" key="1">
    <citation type="submission" date="2017-10" db="EMBL/GenBank/DDBJ databases">
        <title>Draft genome sequence of the planktic cyanobacteria Tychonema bourrellyi isolated from alpine lentic freshwater.</title>
        <authorList>
            <person name="Tett A."/>
            <person name="Armanini F."/>
            <person name="Asnicar F."/>
            <person name="Boscaini A."/>
            <person name="Pasolli E."/>
            <person name="Zolfo M."/>
            <person name="Donati C."/>
            <person name="Salmaso N."/>
            <person name="Segata N."/>
        </authorList>
    </citation>
    <scope>NUCLEOTIDE SEQUENCE</scope>
    <source>
        <strain evidence="6">FEM_GT703</strain>
    </source>
</reference>
<dbReference type="InterPro" id="IPR002797">
    <property type="entry name" value="Polysacc_synth"/>
</dbReference>
<keyword evidence="7" id="KW-1185">Reference proteome</keyword>
<feature type="transmembrane region" description="Helical" evidence="5">
    <location>
        <begin position="305"/>
        <end position="324"/>
    </location>
</feature>
<dbReference type="CDD" id="cd13128">
    <property type="entry name" value="MATE_Wzx_like"/>
    <property type="match status" value="1"/>
</dbReference>
<evidence type="ECO:0000313" key="6">
    <source>
        <dbReference type="EMBL" id="PHX54487.1"/>
    </source>
</evidence>
<evidence type="ECO:0000256" key="4">
    <source>
        <dbReference type="ARBA" id="ARBA00023136"/>
    </source>
</evidence>
<comment type="subcellular location">
    <subcellularLocation>
        <location evidence="1">Membrane</location>
        <topology evidence="1">Multi-pass membrane protein</topology>
    </subcellularLocation>
</comment>
<organism evidence="6 7">
    <name type="scientific">Tychonema bourrellyi FEM_GT703</name>
    <dbReference type="NCBI Taxonomy" id="2040638"/>
    <lineage>
        <taxon>Bacteria</taxon>
        <taxon>Bacillati</taxon>
        <taxon>Cyanobacteriota</taxon>
        <taxon>Cyanophyceae</taxon>
        <taxon>Oscillatoriophycideae</taxon>
        <taxon>Oscillatoriales</taxon>
        <taxon>Microcoleaceae</taxon>
        <taxon>Tychonema</taxon>
    </lineage>
</organism>
<protein>
    <submittedName>
        <fullName evidence="6">Flippase</fullName>
    </submittedName>
</protein>
<keyword evidence="4 5" id="KW-0472">Membrane</keyword>
<feature type="transmembrane region" description="Helical" evidence="5">
    <location>
        <begin position="265"/>
        <end position="284"/>
    </location>
</feature>
<dbReference type="PANTHER" id="PTHR43424">
    <property type="entry name" value="LOCUS PUTATIVE PROTEIN 1-RELATED"/>
    <property type="match status" value="1"/>
</dbReference>
<evidence type="ECO:0000256" key="3">
    <source>
        <dbReference type="ARBA" id="ARBA00022989"/>
    </source>
</evidence>
<feature type="transmembrane region" description="Helical" evidence="5">
    <location>
        <begin position="369"/>
        <end position="391"/>
    </location>
</feature>
<feature type="transmembrane region" description="Helical" evidence="5">
    <location>
        <begin position="20"/>
        <end position="44"/>
    </location>
</feature>
<feature type="transmembrane region" description="Helical" evidence="5">
    <location>
        <begin position="183"/>
        <end position="205"/>
    </location>
</feature>
<feature type="transmembrane region" description="Helical" evidence="5">
    <location>
        <begin position="125"/>
        <end position="145"/>
    </location>
</feature>
<dbReference type="EMBL" id="NXIB02000097">
    <property type="protein sequence ID" value="PHX54487.1"/>
    <property type="molecule type" value="Genomic_DNA"/>
</dbReference>
<sequence>MILDKIFRFIDRLSPGLRKVIANTTWLFADKILQLGMGLLVGLWVARYLQPEGFGLLNYAMATAGLFSPIANLGLNSIVIRDLSRDSSNKEEILGTAFVLKNIGSLIALFLTVGTVIILNPTEPYTQLLVGVAALLTLFQPFETINFWFQSQVQSKYTVMSANVAYLSMSAVKIVLINFRASLIAFSWVIATESALRALGAVIVYQVNGNKILRWRFSRKLAVKLLQQSWPMILSDFMIFIYMQIDQIMMKQLSSAEELGLYAAAVKVSGLWYFVPMAIVGSVFPSIVKAKDISETLYNDRLQKLLYLMALISYGVAIPVMLFAEPIVNILYGRNYVGAAPSLVVLIWAGLFVCLGIARSTWLVTEGLLHLSAATTAVGGVLNVILNLILIPRYGGLGAGIATLIAQMAASYVAHIFYPETRKMFWMQTKAIFMIGIVKEIRELLSRK</sequence>
<evidence type="ECO:0000256" key="2">
    <source>
        <dbReference type="ARBA" id="ARBA00022692"/>
    </source>
</evidence>
<name>A0A2G4EZ75_9CYAN</name>
<keyword evidence="3 5" id="KW-1133">Transmembrane helix</keyword>
<dbReference type="PANTHER" id="PTHR43424:SF1">
    <property type="entry name" value="LOCUS PUTATIVE PROTEIN 1-RELATED"/>
    <property type="match status" value="1"/>
</dbReference>